<comment type="function">
    <text evidence="4">Dirigent proteins impart stereoselectivity on the phenoxy radical-coupling reaction, yielding optically active lignans from two molecules of coniferyl alcohol in the biosynthesis of lignans, flavonolignans, and alkaloids and thus plays a central role in plant secondary metabolism.</text>
</comment>
<evidence type="ECO:0000256" key="3">
    <source>
        <dbReference type="ARBA" id="ARBA00022525"/>
    </source>
</evidence>
<dbReference type="PANTHER" id="PTHR21495">
    <property type="entry name" value="NUCLEOPORIN-RELATED"/>
    <property type="match status" value="1"/>
</dbReference>
<dbReference type="Pfam" id="PF03018">
    <property type="entry name" value="Dirigent"/>
    <property type="match status" value="1"/>
</dbReference>
<comment type="subunit">
    <text evidence="2 4">Homodimer.</text>
</comment>
<organism evidence="5 6">
    <name type="scientific">Escallonia herrerae</name>
    <dbReference type="NCBI Taxonomy" id="1293975"/>
    <lineage>
        <taxon>Eukaryota</taxon>
        <taxon>Viridiplantae</taxon>
        <taxon>Streptophyta</taxon>
        <taxon>Embryophyta</taxon>
        <taxon>Tracheophyta</taxon>
        <taxon>Spermatophyta</taxon>
        <taxon>Magnoliopsida</taxon>
        <taxon>eudicotyledons</taxon>
        <taxon>Gunneridae</taxon>
        <taxon>Pentapetalae</taxon>
        <taxon>asterids</taxon>
        <taxon>campanulids</taxon>
        <taxon>Escalloniales</taxon>
        <taxon>Escalloniaceae</taxon>
        <taxon>Escallonia</taxon>
    </lineage>
</organism>
<dbReference type="EMBL" id="JAVXUP010000409">
    <property type="protein sequence ID" value="KAK3028671.1"/>
    <property type="molecule type" value="Genomic_DNA"/>
</dbReference>
<evidence type="ECO:0000256" key="2">
    <source>
        <dbReference type="ARBA" id="ARBA00011738"/>
    </source>
</evidence>
<dbReference type="InterPro" id="IPR044859">
    <property type="entry name" value="Allene_oxi_cyc_Dirigent"/>
</dbReference>
<dbReference type="InterPro" id="IPR004265">
    <property type="entry name" value="Dirigent"/>
</dbReference>
<keyword evidence="6" id="KW-1185">Reference proteome</keyword>
<comment type="caution">
    <text evidence="5">The sequence shown here is derived from an EMBL/GenBank/DDBJ whole genome shotgun (WGS) entry which is preliminary data.</text>
</comment>
<proteinExistence type="inferred from homology"/>
<evidence type="ECO:0000256" key="1">
    <source>
        <dbReference type="ARBA" id="ARBA00010746"/>
    </source>
</evidence>
<reference evidence="5" key="1">
    <citation type="submission" date="2022-12" db="EMBL/GenBank/DDBJ databases">
        <title>Draft genome assemblies for two species of Escallonia (Escalloniales).</title>
        <authorList>
            <person name="Chanderbali A."/>
            <person name="Dervinis C."/>
            <person name="Anghel I."/>
            <person name="Soltis D."/>
            <person name="Soltis P."/>
            <person name="Zapata F."/>
        </authorList>
    </citation>
    <scope>NUCLEOTIDE SEQUENCE</scope>
    <source>
        <strain evidence="5">UCBG64.0493</strain>
        <tissue evidence="5">Leaf</tissue>
    </source>
</reference>
<evidence type="ECO:0000313" key="5">
    <source>
        <dbReference type="EMBL" id="KAK3028671.1"/>
    </source>
</evidence>
<keyword evidence="3 4" id="KW-0964">Secreted</keyword>
<keyword evidence="4" id="KW-0732">Signal</keyword>
<dbReference type="Gene3D" id="3.90.1300.10">
    <property type="entry name" value="Amidase signature (AS) domain"/>
    <property type="match status" value="1"/>
</dbReference>
<name>A0AA88WIU3_9ASTE</name>
<gene>
    <name evidence="5" type="ORF">RJ639_037851</name>
</gene>
<keyword evidence="4" id="KW-0052">Apoplast</keyword>
<dbReference type="Proteomes" id="UP001188597">
    <property type="component" value="Unassembled WGS sequence"/>
</dbReference>
<accession>A0AA88WIU3</accession>
<dbReference type="GO" id="GO:0009699">
    <property type="term" value="P:phenylpropanoid biosynthetic process"/>
    <property type="evidence" value="ECO:0007669"/>
    <property type="project" value="UniProtKB-ARBA"/>
</dbReference>
<dbReference type="Gene3D" id="2.40.480.10">
    <property type="entry name" value="Allene oxide cyclase-like"/>
    <property type="match status" value="1"/>
</dbReference>
<protein>
    <recommendedName>
        <fullName evidence="4">Dirigent protein</fullName>
    </recommendedName>
</protein>
<evidence type="ECO:0000256" key="4">
    <source>
        <dbReference type="RuleBase" id="RU363099"/>
    </source>
</evidence>
<sequence length="269" mass="29161">MARLGMVAMLIFLETTMLWAQSPEEGSSSWATRDDSGDEVVTNLKFYFHDTLSGKSPSAVRVAQASDTDKSPTLFGALMMVDDPLTEGPDMSSKHVGRARGIYGSAGQTDLGLIMALDYGFTDGIYSGSSFSVLGINPAMQHVRELPIISGTGLFRMGRGYAIAQTYSFDPKTGDAVVGYNVTIVTYKEIEALETMEKLSQLGFERLMKETELDAMMTPGSRATPILAIGGYTGITVPASYDTDEMPFGICFGGLKWSEPKADRNRLCF</sequence>
<dbReference type="AlphaFoldDB" id="A0AA88WIU3"/>
<comment type="subcellular location">
    <subcellularLocation>
        <location evidence="4">Secreted</location>
        <location evidence="4">Extracellular space</location>
        <location evidence="4">Apoplast</location>
    </subcellularLocation>
</comment>
<feature type="chain" id="PRO_5041515502" description="Dirigent protein" evidence="4">
    <location>
        <begin position="21"/>
        <end position="269"/>
    </location>
</feature>
<feature type="signal peptide" evidence="4">
    <location>
        <begin position="1"/>
        <end position="20"/>
    </location>
</feature>
<dbReference type="SUPFAM" id="SSF75304">
    <property type="entry name" value="Amidase signature (AS) enzymes"/>
    <property type="match status" value="1"/>
</dbReference>
<comment type="similarity">
    <text evidence="1 4">Belongs to the plant dirigent protein family.</text>
</comment>
<dbReference type="InterPro" id="IPR036928">
    <property type="entry name" value="AS_sf"/>
</dbReference>
<evidence type="ECO:0000313" key="6">
    <source>
        <dbReference type="Proteomes" id="UP001188597"/>
    </source>
</evidence>
<dbReference type="GO" id="GO:0048046">
    <property type="term" value="C:apoplast"/>
    <property type="evidence" value="ECO:0007669"/>
    <property type="project" value="UniProtKB-SubCell"/>
</dbReference>